<comment type="caution">
    <text evidence="1">The sequence shown here is derived from an EMBL/GenBank/DDBJ whole genome shotgun (WGS) entry which is preliminary data.</text>
</comment>
<evidence type="ECO:0000313" key="2">
    <source>
        <dbReference type="Proteomes" id="UP001066276"/>
    </source>
</evidence>
<reference evidence="1" key="1">
    <citation type="journal article" date="2022" name="bioRxiv">
        <title>Sequencing and chromosome-scale assembly of the giantPleurodeles waltlgenome.</title>
        <authorList>
            <person name="Brown T."/>
            <person name="Elewa A."/>
            <person name="Iarovenko S."/>
            <person name="Subramanian E."/>
            <person name="Araus A.J."/>
            <person name="Petzold A."/>
            <person name="Susuki M."/>
            <person name="Suzuki K.-i.T."/>
            <person name="Hayashi T."/>
            <person name="Toyoda A."/>
            <person name="Oliveira C."/>
            <person name="Osipova E."/>
            <person name="Leigh N.D."/>
            <person name="Simon A."/>
            <person name="Yun M.H."/>
        </authorList>
    </citation>
    <scope>NUCLEOTIDE SEQUENCE</scope>
    <source>
        <strain evidence="1">20211129_DDA</strain>
        <tissue evidence="1">Liver</tissue>
    </source>
</reference>
<dbReference type="AlphaFoldDB" id="A0AAV7L6Y9"/>
<accession>A0AAV7L6Y9</accession>
<organism evidence="1 2">
    <name type="scientific">Pleurodeles waltl</name>
    <name type="common">Iberian ribbed newt</name>
    <dbReference type="NCBI Taxonomy" id="8319"/>
    <lineage>
        <taxon>Eukaryota</taxon>
        <taxon>Metazoa</taxon>
        <taxon>Chordata</taxon>
        <taxon>Craniata</taxon>
        <taxon>Vertebrata</taxon>
        <taxon>Euteleostomi</taxon>
        <taxon>Amphibia</taxon>
        <taxon>Batrachia</taxon>
        <taxon>Caudata</taxon>
        <taxon>Salamandroidea</taxon>
        <taxon>Salamandridae</taxon>
        <taxon>Pleurodelinae</taxon>
        <taxon>Pleurodeles</taxon>
    </lineage>
</organism>
<sequence length="85" mass="9358">MLTRAKTESIHMNHDSRLIHRAGTCPRRRFTPSTKQMNHGCARFQACSHTTNARLREGLVIISVTEALLSSSVLGRATGPTRVTG</sequence>
<dbReference type="EMBL" id="JANPWB010000016">
    <property type="protein sequence ID" value="KAJ1084373.1"/>
    <property type="molecule type" value="Genomic_DNA"/>
</dbReference>
<dbReference type="Proteomes" id="UP001066276">
    <property type="component" value="Chromosome 12"/>
</dbReference>
<proteinExistence type="predicted"/>
<gene>
    <name evidence="1" type="ORF">NDU88_004522</name>
</gene>
<evidence type="ECO:0000313" key="1">
    <source>
        <dbReference type="EMBL" id="KAJ1084373.1"/>
    </source>
</evidence>
<name>A0AAV7L6Y9_PLEWA</name>
<protein>
    <submittedName>
        <fullName evidence="1">Uncharacterized protein</fullName>
    </submittedName>
</protein>
<keyword evidence="2" id="KW-1185">Reference proteome</keyword>